<proteinExistence type="predicted"/>
<gene>
    <name evidence="1" type="ORF">AB0E89_23340</name>
</gene>
<keyword evidence="2" id="KW-1185">Reference proteome</keyword>
<dbReference type="RefSeq" id="WP_361704675.1">
    <property type="nucleotide sequence ID" value="NZ_JBEZVE010000012.1"/>
</dbReference>
<evidence type="ECO:0000313" key="2">
    <source>
        <dbReference type="Proteomes" id="UP001550739"/>
    </source>
</evidence>
<evidence type="ECO:0000313" key="1">
    <source>
        <dbReference type="EMBL" id="MEU3783446.1"/>
    </source>
</evidence>
<comment type="caution">
    <text evidence="1">The sequence shown here is derived from an EMBL/GenBank/DDBJ whole genome shotgun (WGS) entry which is preliminary data.</text>
</comment>
<protein>
    <submittedName>
        <fullName evidence="1">Uncharacterized protein</fullName>
    </submittedName>
</protein>
<sequence length="44" mass="4639">MTTQPPVLPDPAGMPDGELHAEVAALLEADTAFRSSLGLRPPRL</sequence>
<name>A0ABV2ZLM1_9ACTN</name>
<organism evidence="1 2">
    <name type="scientific">Streptomyces sp. 900129855</name>
    <dbReference type="NCBI Taxonomy" id="3155129"/>
    <lineage>
        <taxon>Bacteria</taxon>
        <taxon>Bacillati</taxon>
        <taxon>Actinomycetota</taxon>
        <taxon>Actinomycetes</taxon>
        <taxon>Kitasatosporales</taxon>
        <taxon>Streptomycetaceae</taxon>
        <taxon>Streptomyces</taxon>
    </lineage>
</organism>
<dbReference type="EMBL" id="JBEZVE010000012">
    <property type="protein sequence ID" value="MEU3783446.1"/>
    <property type="molecule type" value="Genomic_DNA"/>
</dbReference>
<reference evidence="1 2" key="1">
    <citation type="submission" date="2024-06" db="EMBL/GenBank/DDBJ databases">
        <title>The Natural Products Discovery Center: Release of the First 8490 Sequenced Strains for Exploring Actinobacteria Biosynthetic Diversity.</title>
        <authorList>
            <person name="Kalkreuter E."/>
            <person name="Kautsar S.A."/>
            <person name="Yang D."/>
            <person name="Bader C.D."/>
            <person name="Teijaro C.N."/>
            <person name="Fluegel L."/>
            <person name="Davis C.M."/>
            <person name="Simpson J.R."/>
            <person name="Lauterbach L."/>
            <person name="Steele A.D."/>
            <person name="Gui C."/>
            <person name="Meng S."/>
            <person name="Li G."/>
            <person name="Viehrig K."/>
            <person name="Ye F."/>
            <person name="Su P."/>
            <person name="Kiefer A.F."/>
            <person name="Nichols A."/>
            <person name="Cepeda A.J."/>
            <person name="Yan W."/>
            <person name="Fan B."/>
            <person name="Jiang Y."/>
            <person name="Adhikari A."/>
            <person name="Zheng C.-J."/>
            <person name="Schuster L."/>
            <person name="Cowan T.M."/>
            <person name="Smanski M.J."/>
            <person name="Chevrette M.G."/>
            <person name="De Carvalho L.P.S."/>
            <person name="Shen B."/>
        </authorList>
    </citation>
    <scope>NUCLEOTIDE SEQUENCE [LARGE SCALE GENOMIC DNA]</scope>
    <source>
        <strain evidence="1 2">NPDC033843</strain>
    </source>
</reference>
<dbReference type="Proteomes" id="UP001550739">
    <property type="component" value="Unassembled WGS sequence"/>
</dbReference>
<accession>A0ABV2ZLM1</accession>